<dbReference type="InterPro" id="IPR011009">
    <property type="entry name" value="Kinase-like_dom_sf"/>
</dbReference>
<comment type="subcellular location">
    <subcellularLocation>
        <location evidence="5">Endomembrane system</location>
        <topology evidence="5">Single-pass type I membrane protein</topology>
    </subcellularLocation>
</comment>
<evidence type="ECO:0000313" key="6">
    <source>
        <dbReference type="EMBL" id="CAA7041906.1"/>
    </source>
</evidence>
<evidence type="ECO:0008006" key="9">
    <source>
        <dbReference type="Google" id="ProtNLM"/>
    </source>
</evidence>
<evidence type="ECO:0000313" key="8">
    <source>
        <dbReference type="Proteomes" id="UP000467841"/>
    </source>
</evidence>
<dbReference type="PANTHER" id="PTHR46084:SF13">
    <property type="entry name" value="LEUCINE-RICH REPEAT RECEPTOR-LIKE PROTEIN KINASE"/>
    <property type="match status" value="1"/>
</dbReference>
<dbReference type="GO" id="GO:0012505">
    <property type="term" value="C:endomembrane system"/>
    <property type="evidence" value="ECO:0007669"/>
    <property type="project" value="UniProtKB-SubCell"/>
</dbReference>
<keyword evidence="4" id="KW-0472">Membrane</keyword>
<gene>
    <name evidence="6" type="ORF">MERR_LOCUS29141</name>
    <name evidence="7" type="ORF">MERR_LOCUS38421</name>
</gene>
<keyword evidence="3" id="KW-1133">Transmembrane helix</keyword>
<keyword evidence="1" id="KW-0812">Transmembrane</keyword>
<dbReference type="EMBL" id="CACVBM020001256">
    <property type="protein sequence ID" value="CAA7041906.1"/>
    <property type="molecule type" value="Genomic_DNA"/>
</dbReference>
<keyword evidence="8" id="KW-1185">Reference proteome</keyword>
<evidence type="ECO:0000313" key="7">
    <source>
        <dbReference type="EMBL" id="CAA7051186.1"/>
    </source>
</evidence>
<dbReference type="EMBL" id="CACVBM020001468">
    <property type="protein sequence ID" value="CAA7051186.1"/>
    <property type="molecule type" value="Genomic_DNA"/>
</dbReference>
<evidence type="ECO:0000256" key="1">
    <source>
        <dbReference type="ARBA" id="ARBA00022692"/>
    </source>
</evidence>
<evidence type="ECO:0000256" key="4">
    <source>
        <dbReference type="ARBA" id="ARBA00023136"/>
    </source>
</evidence>
<protein>
    <recommendedName>
        <fullName evidence="9">Serine-threonine/tyrosine-protein kinase catalytic domain-containing protein</fullName>
    </recommendedName>
</protein>
<dbReference type="PANTHER" id="PTHR46084">
    <property type="entry name" value="PROTEIN MALE DISCOVERER 2"/>
    <property type="match status" value="1"/>
</dbReference>
<sequence length="71" mass="7993">MLKEGLQGTIKGGGTEIAVISVCVKQEDWTGYYELYFQREVADLARLHHENVGKLRGYCKEKAPFPKSASF</sequence>
<reference evidence="7 8" key="1">
    <citation type="submission" date="2020-01" db="EMBL/GenBank/DDBJ databases">
        <authorList>
            <person name="Mishra B."/>
        </authorList>
    </citation>
    <scope>NUCLEOTIDE SEQUENCE [LARGE SCALE GENOMIC DNA]</scope>
</reference>
<evidence type="ECO:0000256" key="5">
    <source>
        <dbReference type="ARBA" id="ARBA00046288"/>
    </source>
</evidence>
<dbReference type="AlphaFoldDB" id="A0A6D2KDN8"/>
<organism evidence="7 8">
    <name type="scientific">Microthlaspi erraticum</name>
    <dbReference type="NCBI Taxonomy" id="1685480"/>
    <lineage>
        <taxon>Eukaryota</taxon>
        <taxon>Viridiplantae</taxon>
        <taxon>Streptophyta</taxon>
        <taxon>Embryophyta</taxon>
        <taxon>Tracheophyta</taxon>
        <taxon>Spermatophyta</taxon>
        <taxon>Magnoliopsida</taxon>
        <taxon>eudicotyledons</taxon>
        <taxon>Gunneridae</taxon>
        <taxon>Pentapetalae</taxon>
        <taxon>rosids</taxon>
        <taxon>malvids</taxon>
        <taxon>Brassicales</taxon>
        <taxon>Brassicaceae</taxon>
        <taxon>Coluteocarpeae</taxon>
        <taxon>Microthlaspi</taxon>
    </lineage>
</organism>
<dbReference type="SUPFAM" id="SSF56112">
    <property type="entry name" value="Protein kinase-like (PK-like)"/>
    <property type="match status" value="1"/>
</dbReference>
<evidence type="ECO:0000256" key="3">
    <source>
        <dbReference type="ARBA" id="ARBA00022989"/>
    </source>
</evidence>
<dbReference type="Proteomes" id="UP000467841">
    <property type="component" value="Unassembled WGS sequence"/>
</dbReference>
<proteinExistence type="predicted"/>
<dbReference type="OrthoDB" id="291737at2759"/>
<dbReference type="Gene3D" id="3.30.200.20">
    <property type="entry name" value="Phosphorylase Kinase, domain 1"/>
    <property type="match status" value="1"/>
</dbReference>
<evidence type="ECO:0000256" key="2">
    <source>
        <dbReference type="ARBA" id="ARBA00022729"/>
    </source>
</evidence>
<keyword evidence="2" id="KW-0732">Signal</keyword>
<accession>A0A6D2KDN8</accession>
<name>A0A6D2KDN8_9BRAS</name>